<evidence type="ECO:0000256" key="1">
    <source>
        <dbReference type="ARBA" id="ARBA00004141"/>
    </source>
</evidence>
<feature type="transmembrane region" description="Helical" evidence="7">
    <location>
        <begin position="295"/>
        <end position="315"/>
    </location>
</feature>
<sequence>MATGNIKTSSVSDQSPDSPSLPTVNLLTMFRLGLFQLGLGMMSILTLAVLNRVMITELAIPATVTAGVIALHQFFAPARVWFGQLSDGKPLFGLHRSGYVWLGTIAFAITVFVAVQVVWQLGGTVRELGDWAWTGETIFLTALLGIIFIVYGLALSAGSTPFAALLVDVSEEENRSKIVSVTWSMLMLGIVIGGITGGVFLNVLQQEGLPWGANVGSLLLTNERVIENPIENLQGAVNRLFLIVPWVVVGLAFLATWGIEKKFSRYTSRSTVAEREDSVTLGKAFRVLTSSRQTGLFFVFLMVLTISLFMQEAVLEPYGGEVFDMPIAETTQLNAFWGVGTLIGFSTTGFLVVPRFGKKNTTRLGCVLTAITFLLIILAGFTEETILLKGAVFVFGWGAGLTTTGAISLMLDFTAAETAGTFIGAWGLSQALSRATATVAGGAVLDIGRGIFEAPVLAYALVFGLQAVGMISAIALLNQISLTEFRNSTQKATMMAMEGDIEG</sequence>
<evidence type="ECO:0000313" key="8">
    <source>
        <dbReference type="EMBL" id="QDZ39723.1"/>
    </source>
</evidence>
<feature type="transmembrane region" description="Helical" evidence="7">
    <location>
        <begin position="99"/>
        <end position="119"/>
    </location>
</feature>
<evidence type="ECO:0000256" key="5">
    <source>
        <dbReference type="ARBA" id="ARBA00023136"/>
    </source>
</evidence>
<dbReference type="Gene3D" id="1.20.1250.20">
    <property type="entry name" value="MFS general substrate transporter like domains"/>
    <property type="match status" value="1"/>
</dbReference>
<dbReference type="Pfam" id="PF03209">
    <property type="entry name" value="PUCC"/>
    <property type="match status" value="1"/>
</dbReference>
<evidence type="ECO:0000256" key="6">
    <source>
        <dbReference type="SAM" id="MobiDB-lite"/>
    </source>
</evidence>
<dbReference type="PIRSF" id="PIRSF016565">
    <property type="entry name" value="PucC"/>
    <property type="match status" value="1"/>
</dbReference>
<name>A0A5B8NK70_9CHRO</name>
<evidence type="ECO:0000256" key="4">
    <source>
        <dbReference type="ARBA" id="ARBA00022989"/>
    </source>
</evidence>
<evidence type="ECO:0000313" key="9">
    <source>
        <dbReference type="Proteomes" id="UP000318453"/>
    </source>
</evidence>
<dbReference type="KEGG" id="enn:FRE64_07095"/>
<evidence type="ECO:0000256" key="7">
    <source>
        <dbReference type="SAM" id="Phobius"/>
    </source>
</evidence>
<evidence type="ECO:0000256" key="2">
    <source>
        <dbReference type="ARBA" id="ARBA00008412"/>
    </source>
</evidence>
<comment type="subcellular location">
    <subcellularLocation>
        <location evidence="1">Membrane</location>
        <topology evidence="1">Multi-pass membrane protein</topology>
    </subcellularLocation>
</comment>
<accession>A0A5B8NK70</accession>
<feature type="transmembrane region" description="Helical" evidence="7">
    <location>
        <begin position="423"/>
        <end position="444"/>
    </location>
</feature>
<dbReference type="Proteomes" id="UP000318453">
    <property type="component" value="Chromosome"/>
</dbReference>
<dbReference type="InterPro" id="IPR026036">
    <property type="entry name" value="PucC"/>
</dbReference>
<feature type="transmembrane region" description="Helical" evidence="7">
    <location>
        <begin position="364"/>
        <end position="381"/>
    </location>
</feature>
<organism evidence="8 9">
    <name type="scientific">Euhalothece natronophila Z-M001</name>
    <dbReference type="NCBI Taxonomy" id="522448"/>
    <lineage>
        <taxon>Bacteria</taxon>
        <taxon>Bacillati</taxon>
        <taxon>Cyanobacteriota</taxon>
        <taxon>Cyanophyceae</taxon>
        <taxon>Oscillatoriophycideae</taxon>
        <taxon>Chroococcales</taxon>
        <taxon>Halothecacae</taxon>
        <taxon>Halothece cluster</taxon>
        <taxon>Euhalothece</taxon>
    </lineage>
</organism>
<gene>
    <name evidence="8" type="ORF">FRE64_07095</name>
</gene>
<dbReference type="PANTHER" id="PTHR23538:SF1">
    <property type="entry name" value="44.5 KD BACTERIOCHLOROPHYLL SYNTHASE SUBUNIT"/>
    <property type="match status" value="1"/>
</dbReference>
<dbReference type="AlphaFoldDB" id="A0A5B8NK70"/>
<feature type="compositionally biased region" description="Low complexity" evidence="6">
    <location>
        <begin position="9"/>
        <end position="20"/>
    </location>
</feature>
<reference evidence="8" key="1">
    <citation type="submission" date="2019-08" db="EMBL/GenBank/DDBJ databases">
        <title>Carotenoids and Carotenoid Binding Proteins in the Halophilic Cyanobacterium Euhalothece sp. ZM00.</title>
        <authorList>
            <person name="Cho S.M."/>
            <person name="Song J.Y."/>
            <person name="Park Y.-I."/>
        </authorList>
    </citation>
    <scope>NUCLEOTIDE SEQUENCE [LARGE SCALE GENOMIC DNA]</scope>
    <source>
        <strain evidence="8">Z-M001</strain>
    </source>
</reference>
<protein>
    <submittedName>
        <fullName evidence="8">BCD family MFS transporter</fullName>
    </submittedName>
</protein>
<feature type="transmembrane region" description="Helical" evidence="7">
    <location>
        <begin position="240"/>
        <end position="259"/>
    </location>
</feature>
<dbReference type="CDD" id="cd06176">
    <property type="entry name" value="MFS_BCD_PucC-like"/>
    <property type="match status" value="1"/>
</dbReference>
<dbReference type="RefSeq" id="WP_146295320.1">
    <property type="nucleotide sequence ID" value="NZ_CP042326.1"/>
</dbReference>
<feature type="transmembrane region" description="Helical" evidence="7">
    <location>
        <begin position="387"/>
        <end position="411"/>
    </location>
</feature>
<dbReference type="InterPro" id="IPR036259">
    <property type="entry name" value="MFS_trans_sf"/>
</dbReference>
<dbReference type="GO" id="GO:0016020">
    <property type="term" value="C:membrane"/>
    <property type="evidence" value="ECO:0007669"/>
    <property type="project" value="UniProtKB-SubCell"/>
</dbReference>
<keyword evidence="3 7" id="KW-0812">Transmembrane</keyword>
<dbReference type="PANTHER" id="PTHR23538">
    <property type="entry name" value="44.5 KD BACTERIOCHLOROPHYLL SYNTHASE SUBUNIT"/>
    <property type="match status" value="1"/>
</dbReference>
<dbReference type="SUPFAM" id="SSF103473">
    <property type="entry name" value="MFS general substrate transporter"/>
    <property type="match status" value="1"/>
</dbReference>
<feature type="transmembrane region" description="Helical" evidence="7">
    <location>
        <begin position="456"/>
        <end position="477"/>
    </location>
</feature>
<dbReference type="InterPro" id="IPR004896">
    <property type="entry name" value="PucC-rel"/>
</dbReference>
<keyword evidence="5 7" id="KW-0472">Membrane</keyword>
<feature type="transmembrane region" description="Helical" evidence="7">
    <location>
        <begin position="178"/>
        <end position="201"/>
    </location>
</feature>
<feature type="transmembrane region" description="Helical" evidence="7">
    <location>
        <begin position="29"/>
        <end position="50"/>
    </location>
</feature>
<keyword evidence="4 7" id="KW-1133">Transmembrane helix</keyword>
<proteinExistence type="inferred from homology"/>
<comment type="similarity">
    <text evidence="2">Belongs to the PucC family.</text>
</comment>
<dbReference type="OrthoDB" id="417677at2"/>
<keyword evidence="9" id="KW-1185">Reference proteome</keyword>
<feature type="region of interest" description="Disordered" evidence="6">
    <location>
        <begin position="1"/>
        <end position="20"/>
    </location>
</feature>
<evidence type="ECO:0000256" key="3">
    <source>
        <dbReference type="ARBA" id="ARBA00022692"/>
    </source>
</evidence>
<feature type="transmembrane region" description="Helical" evidence="7">
    <location>
        <begin position="139"/>
        <end position="166"/>
    </location>
</feature>
<feature type="transmembrane region" description="Helical" evidence="7">
    <location>
        <begin position="335"/>
        <end position="352"/>
    </location>
</feature>
<dbReference type="EMBL" id="CP042326">
    <property type="protein sequence ID" value="QDZ39723.1"/>
    <property type="molecule type" value="Genomic_DNA"/>
</dbReference>